<protein>
    <recommendedName>
        <fullName evidence="1">Glyoxalase/fosfomycin resistance/dioxygenase domain-containing protein</fullName>
    </recommendedName>
</protein>
<accession>A0A6M4GRU0</accession>
<sequence length="127" mass="13991">MKALSATPVLFVDRVEPTRDWFLKAGFTVMFDVPEGDHLGFAGLQNNGVQVMVETRGNKNESAGVQAKTKEARNAVVFIEVDDVESVIAAMKGTKVLAERHKTFYGADEITYEEPGGHLVTFAQMDR</sequence>
<dbReference type="EMBL" id="CP053069">
    <property type="protein sequence ID" value="QJR09184.1"/>
    <property type="molecule type" value="Genomic_DNA"/>
</dbReference>
<dbReference type="KEGG" id="uru:DSM104443_00220"/>
<feature type="domain" description="Glyoxalase/fosfomycin resistance/dioxygenase" evidence="1">
    <location>
        <begin position="9"/>
        <end position="122"/>
    </location>
</feature>
<reference evidence="2 3" key="1">
    <citation type="submission" date="2020-04" db="EMBL/GenBank/DDBJ databases">
        <title>Usitatibacter rugosus gen. nov., sp. nov. and Usitatibacter palustris sp. nov., novel members of Usitatibacteraceae fam. nov. within the order Nitrosomonadales isolated from soil.</title>
        <authorList>
            <person name="Huber K.J."/>
            <person name="Neumann-Schaal M."/>
            <person name="Geppert A."/>
            <person name="Luckner M."/>
            <person name="Wanner G."/>
            <person name="Overmann J."/>
        </authorList>
    </citation>
    <scope>NUCLEOTIDE SEQUENCE [LARGE SCALE GENOMIC DNA]</scope>
    <source>
        <strain evidence="2 3">0125_3</strain>
    </source>
</reference>
<dbReference type="Pfam" id="PF00903">
    <property type="entry name" value="Glyoxalase"/>
    <property type="match status" value="1"/>
</dbReference>
<dbReference type="InterPro" id="IPR004360">
    <property type="entry name" value="Glyas_Fos-R_dOase_dom"/>
</dbReference>
<evidence type="ECO:0000259" key="1">
    <source>
        <dbReference type="Pfam" id="PF00903"/>
    </source>
</evidence>
<dbReference type="SUPFAM" id="SSF54593">
    <property type="entry name" value="Glyoxalase/Bleomycin resistance protein/Dihydroxybiphenyl dioxygenase"/>
    <property type="match status" value="1"/>
</dbReference>
<evidence type="ECO:0000313" key="2">
    <source>
        <dbReference type="EMBL" id="QJR09184.1"/>
    </source>
</evidence>
<dbReference type="AlphaFoldDB" id="A0A6M4GRU0"/>
<name>A0A6M4GRU0_9PROT</name>
<dbReference type="InterPro" id="IPR029068">
    <property type="entry name" value="Glyas_Bleomycin-R_OHBP_Dase"/>
</dbReference>
<proteinExistence type="predicted"/>
<keyword evidence="3" id="KW-1185">Reference proteome</keyword>
<dbReference type="Gene3D" id="3.10.180.10">
    <property type="entry name" value="2,3-Dihydroxybiphenyl 1,2-Dioxygenase, domain 1"/>
    <property type="match status" value="1"/>
</dbReference>
<dbReference type="RefSeq" id="WP_171088875.1">
    <property type="nucleotide sequence ID" value="NZ_CP053069.1"/>
</dbReference>
<gene>
    <name evidence="2" type="ORF">DSM104443_00220</name>
</gene>
<dbReference type="Proteomes" id="UP000501534">
    <property type="component" value="Chromosome"/>
</dbReference>
<organism evidence="2 3">
    <name type="scientific">Usitatibacter rugosus</name>
    <dbReference type="NCBI Taxonomy" id="2732067"/>
    <lineage>
        <taxon>Bacteria</taxon>
        <taxon>Pseudomonadati</taxon>
        <taxon>Pseudomonadota</taxon>
        <taxon>Betaproteobacteria</taxon>
        <taxon>Nitrosomonadales</taxon>
        <taxon>Usitatibacteraceae</taxon>
        <taxon>Usitatibacter</taxon>
    </lineage>
</organism>
<evidence type="ECO:0000313" key="3">
    <source>
        <dbReference type="Proteomes" id="UP000501534"/>
    </source>
</evidence>